<reference evidence="1 2" key="1">
    <citation type="submission" date="2023-07" db="EMBL/GenBank/DDBJ databases">
        <title>Sorghum-associated microbial communities from plants grown in Nebraska, USA.</title>
        <authorList>
            <person name="Schachtman D."/>
        </authorList>
    </citation>
    <scope>NUCLEOTIDE SEQUENCE [LARGE SCALE GENOMIC DNA]</scope>
    <source>
        <strain evidence="1 2">DS1001</strain>
    </source>
</reference>
<evidence type="ECO:0000313" key="1">
    <source>
        <dbReference type="EMBL" id="MDQ0144729.1"/>
    </source>
</evidence>
<accession>A0AAJ1SPZ9</accession>
<keyword evidence="2" id="KW-1185">Reference proteome</keyword>
<dbReference type="Proteomes" id="UP001239267">
    <property type="component" value="Unassembled WGS sequence"/>
</dbReference>
<gene>
    <name evidence="1" type="ORF">J2T23_000603</name>
</gene>
<dbReference type="RefSeq" id="WP_307357006.1">
    <property type="nucleotide sequence ID" value="NZ_JAUSTB010000001.1"/>
</dbReference>
<dbReference type="AlphaFoldDB" id="A0AAJ1SPZ9"/>
<organism evidence="1 2">
    <name type="scientific">Pseudarthrobacter niigatensis</name>
    <dbReference type="NCBI Taxonomy" id="369935"/>
    <lineage>
        <taxon>Bacteria</taxon>
        <taxon>Bacillati</taxon>
        <taxon>Actinomycetota</taxon>
        <taxon>Actinomycetes</taxon>
        <taxon>Micrococcales</taxon>
        <taxon>Micrococcaceae</taxon>
        <taxon>Pseudarthrobacter</taxon>
    </lineage>
</organism>
<name>A0AAJ1SPZ9_9MICC</name>
<comment type="caution">
    <text evidence="1">The sequence shown here is derived from an EMBL/GenBank/DDBJ whole genome shotgun (WGS) entry which is preliminary data.</text>
</comment>
<evidence type="ECO:0000313" key="2">
    <source>
        <dbReference type="Proteomes" id="UP001239267"/>
    </source>
</evidence>
<sequence>MPTCTHCGSEFDVDEARAAVSDEYDGDIDYDEEMEGEVCGDCSISKFDSDINVGRAIMMMNGDEDYDEDHVETYL</sequence>
<protein>
    <submittedName>
        <fullName evidence="1">Uncharacterized protein</fullName>
    </submittedName>
</protein>
<proteinExistence type="predicted"/>
<dbReference type="EMBL" id="JAUSTB010000001">
    <property type="protein sequence ID" value="MDQ0144729.1"/>
    <property type="molecule type" value="Genomic_DNA"/>
</dbReference>